<dbReference type="InterPro" id="IPR009476">
    <property type="entry name" value="DUF1097"/>
</dbReference>
<sequence length="172" mass="18245">MGAGFIFSTAFGTAVVCGLWTGVCAGAASPMLVTWVGFVGCTSYFTAGCGRNGFIRSLCSNYMGILIGCTIIALGNVVSSGVLFSALCTGFFSGVICYLSHCDLTKVAACTFMGGFSAFATGGNWQMLMLCLLLGNFVGLGSDYLGRFFYSKVYRGKTDKEDWVIFKLPEEN</sequence>
<name>E6ME46_9FIRM</name>
<feature type="transmembrane region" description="Helical" evidence="1">
    <location>
        <begin position="127"/>
        <end position="150"/>
    </location>
</feature>
<dbReference type="STRING" id="887929.HMP0721_0279"/>
<feature type="transmembrane region" description="Helical" evidence="1">
    <location>
        <begin position="28"/>
        <end position="47"/>
    </location>
</feature>
<evidence type="ECO:0000313" key="2">
    <source>
        <dbReference type="EMBL" id="EFV02593.1"/>
    </source>
</evidence>
<dbReference type="HOGENOM" id="CLU_104628_1_0_9"/>
<keyword evidence="1" id="KW-0472">Membrane</keyword>
<dbReference type="EMBL" id="AEQN01000006">
    <property type="protein sequence ID" value="EFV02593.1"/>
    <property type="molecule type" value="Genomic_DNA"/>
</dbReference>
<reference evidence="2 3" key="1">
    <citation type="submission" date="2010-12" db="EMBL/GenBank/DDBJ databases">
        <authorList>
            <person name="Muzny D."/>
            <person name="Qin X."/>
            <person name="Deng J."/>
            <person name="Jiang H."/>
            <person name="Liu Y."/>
            <person name="Qu J."/>
            <person name="Song X.-Z."/>
            <person name="Zhang L."/>
            <person name="Thornton R."/>
            <person name="Coyle M."/>
            <person name="Francisco L."/>
            <person name="Jackson L."/>
            <person name="Javaid M."/>
            <person name="Korchina V."/>
            <person name="Kovar C."/>
            <person name="Mata R."/>
            <person name="Mathew T."/>
            <person name="Ngo R."/>
            <person name="Nguyen L."/>
            <person name="Nguyen N."/>
            <person name="Okwuonu G."/>
            <person name="Ongeri F."/>
            <person name="Pham C."/>
            <person name="Simmons D."/>
            <person name="Wilczek-Boney K."/>
            <person name="Hale W."/>
            <person name="Jakkamsetti A."/>
            <person name="Pham P."/>
            <person name="Ruth R."/>
            <person name="San Lucas F."/>
            <person name="Warren J."/>
            <person name="Zhang J."/>
            <person name="Zhao Z."/>
            <person name="Zhou C."/>
            <person name="Zhu D."/>
            <person name="Lee S."/>
            <person name="Bess C."/>
            <person name="Blankenburg K."/>
            <person name="Forbes L."/>
            <person name="Fu Q."/>
            <person name="Gubbala S."/>
            <person name="Hirani K."/>
            <person name="Jayaseelan J.C."/>
            <person name="Lara F."/>
            <person name="Munidasa M."/>
            <person name="Palculict T."/>
            <person name="Patil S."/>
            <person name="Pu L.-L."/>
            <person name="Saada N."/>
            <person name="Tang L."/>
            <person name="Weissenberger G."/>
            <person name="Zhu Y."/>
            <person name="Hemphill L."/>
            <person name="Shang Y."/>
            <person name="Youmans B."/>
            <person name="Ayvaz T."/>
            <person name="Ross M."/>
            <person name="Santibanez J."/>
            <person name="Aqrawi P."/>
            <person name="Gross S."/>
            <person name="Joshi V."/>
            <person name="Fowler G."/>
            <person name="Nazareth L."/>
            <person name="Reid J."/>
            <person name="Worley K."/>
            <person name="Petrosino J."/>
            <person name="Highlander S."/>
            <person name="Gibbs R."/>
        </authorList>
    </citation>
    <scope>NUCLEOTIDE SEQUENCE [LARGE SCALE GENOMIC DNA]</scope>
    <source>
        <strain evidence="2 3">ATCC 23263</strain>
    </source>
</reference>
<dbReference type="OrthoDB" id="8588554at2"/>
<comment type="caution">
    <text evidence="2">The sequence shown here is derived from an EMBL/GenBank/DDBJ whole genome shotgun (WGS) entry which is preliminary data.</text>
</comment>
<dbReference type="eggNOG" id="ENOG502ZBVY">
    <property type="taxonomic scope" value="Bacteria"/>
</dbReference>
<evidence type="ECO:0000313" key="3">
    <source>
        <dbReference type="Proteomes" id="UP000004754"/>
    </source>
</evidence>
<feature type="transmembrane region" description="Helical" evidence="1">
    <location>
        <begin position="54"/>
        <end position="75"/>
    </location>
</feature>
<keyword evidence="1" id="KW-0812">Transmembrane</keyword>
<gene>
    <name evidence="2" type="ORF">HMP0721_0279</name>
</gene>
<keyword evidence="1" id="KW-1133">Transmembrane helix</keyword>
<dbReference type="RefSeq" id="WP_006597698.1">
    <property type="nucleotide sequence ID" value="NZ_GL622359.1"/>
</dbReference>
<proteinExistence type="predicted"/>
<organism evidence="2 3">
    <name type="scientific">Pseudoramibacter alactolyticus ATCC 23263</name>
    <dbReference type="NCBI Taxonomy" id="887929"/>
    <lineage>
        <taxon>Bacteria</taxon>
        <taxon>Bacillati</taxon>
        <taxon>Bacillota</taxon>
        <taxon>Clostridia</taxon>
        <taxon>Eubacteriales</taxon>
        <taxon>Eubacteriaceae</taxon>
        <taxon>Pseudoramibacter</taxon>
    </lineage>
</organism>
<protein>
    <recommendedName>
        <fullName evidence="4">DUF1097 domain-containing protein</fullName>
    </recommendedName>
</protein>
<evidence type="ECO:0000256" key="1">
    <source>
        <dbReference type="SAM" id="Phobius"/>
    </source>
</evidence>
<dbReference type="Proteomes" id="UP000004754">
    <property type="component" value="Unassembled WGS sequence"/>
</dbReference>
<keyword evidence="3" id="KW-1185">Reference proteome</keyword>
<dbReference type="AlphaFoldDB" id="E6ME46"/>
<evidence type="ECO:0008006" key="4">
    <source>
        <dbReference type="Google" id="ProtNLM"/>
    </source>
</evidence>
<accession>E6ME46</accession>
<dbReference type="Pfam" id="PF06496">
    <property type="entry name" value="DUF1097"/>
    <property type="match status" value="1"/>
</dbReference>